<evidence type="ECO:0000256" key="8">
    <source>
        <dbReference type="ARBA" id="ARBA00023002"/>
    </source>
</evidence>
<evidence type="ECO:0000256" key="3">
    <source>
        <dbReference type="ARBA" id="ARBA00022679"/>
    </source>
</evidence>
<dbReference type="NCBIfam" id="TIGR03169">
    <property type="entry name" value="Nterm_to_SelD"/>
    <property type="match status" value="1"/>
</dbReference>
<name>A0A2R8ALL2_9RHOB</name>
<keyword evidence="8" id="KW-0560">Oxidoreductase</keyword>
<dbReference type="Pfam" id="PF00586">
    <property type="entry name" value="AIRS"/>
    <property type="match status" value="1"/>
</dbReference>
<evidence type="ECO:0000256" key="9">
    <source>
        <dbReference type="ARBA" id="ARBA00023266"/>
    </source>
</evidence>
<dbReference type="EMBL" id="OMOI01000001">
    <property type="protein sequence ID" value="SPF76787.1"/>
    <property type="molecule type" value="Genomic_DNA"/>
</dbReference>
<dbReference type="InterPro" id="IPR016188">
    <property type="entry name" value="PurM-like_N"/>
</dbReference>
<dbReference type="GO" id="GO:0005524">
    <property type="term" value="F:ATP binding"/>
    <property type="evidence" value="ECO:0007669"/>
    <property type="project" value="UniProtKB-KW"/>
</dbReference>
<dbReference type="Gene3D" id="3.30.1330.10">
    <property type="entry name" value="PurM-like, N-terminal domain"/>
    <property type="match status" value="1"/>
</dbReference>
<keyword evidence="6" id="KW-0274">FAD</keyword>
<dbReference type="CDD" id="cd02195">
    <property type="entry name" value="SelD"/>
    <property type="match status" value="1"/>
</dbReference>
<dbReference type="InterPro" id="IPR010918">
    <property type="entry name" value="PurM-like_C_dom"/>
</dbReference>
<dbReference type="PANTHER" id="PTHR42913:SF9">
    <property type="entry name" value="SLR1591 PROTEIN"/>
    <property type="match status" value="1"/>
</dbReference>
<dbReference type="PANTHER" id="PTHR42913">
    <property type="entry name" value="APOPTOSIS-INDUCING FACTOR 1"/>
    <property type="match status" value="1"/>
</dbReference>
<keyword evidence="5 13" id="KW-0418">Kinase</keyword>
<dbReference type="InterPro" id="IPR036921">
    <property type="entry name" value="PurM-like_N_sf"/>
</dbReference>
<keyword evidence="9" id="KW-0711">Selenium</keyword>
<dbReference type="RefSeq" id="WP_108856761.1">
    <property type="nucleotide sequence ID" value="NZ_OMOI01000001.1"/>
</dbReference>
<keyword evidence="7" id="KW-0067">ATP-binding</keyword>
<evidence type="ECO:0000259" key="12">
    <source>
        <dbReference type="Pfam" id="PF07992"/>
    </source>
</evidence>
<dbReference type="SUPFAM" id="SSF55326">
    <property type="entry name" value="PurM N-terminal domain-like"/>
    <property type="match status" value="1"/>
</dbReference>
<evidence type="ECO:0000256" key="1">
    <source>
        <dbReference type="ARBA" id="ARBA00001974"/>
    </source>
</evidence>
<evidence type="ECO:0000256" key="4">
    <source>
        <dbReference type="ARBA" id="ARBA00022741"/>
    </source>
</evidence>
<dbReference type="EC" id="2.7.9.3" evidence="13"/>
<dbReference type="SUPFAM" id="SSF51905">
    <property type="entry name" value="FAD/NAD(P)-binding domain"/>
    <property type="match status" value="2"/>
</dbReference>
<accession>A0A2R8ALL2</accession>
<evidence type="ECO:0000259" key="11">
    <source>
        <dbReference type="Pfam" id="PF02769"/>
    </source>
</evidence>
<dbReference type="InterPro" id="IPR036676">
    <property type="entry name" value="PurM-like_C_sf"/>
</dbReference>
<evidence type="ECO:0000259" key="10">
    <source>
        <dbReference type="Pfam" id="PF00586"/>
    </source>
</evidence>
<keyword evidence="4" id="KW-0547">Nucleotide-binding</keyword>
<reference evidence="13 14" key="1">
    <citation type="submission" date="2018-03" db="EMBL/GenBank/DDBJ databases">
        <authorList>
            <person name="Keele B.F."/>
        </authorList>
    </citation>
    <scope>NUCLEOTIDE SEQUENCE [LARGE SCALE GENOMIC DNA]</scope>
    <source>
        <strain evidence="13 14">CECT 8811</strain>
    </source>
</reference>
<feature type="domain" description="PurM-like N-terminal" evidence="10">
    <location>
        <begin position="432"/>
        <end position="540"/>
    </location>
</feature>
<gene>
    <name evidence="13" type="primary">selD</name>
    <name evidence="13" type="ORF">ALP8811_01801</name>
</gene>
<sequence>MLAQSVLTKDLVLIGGGHAHALVLRQWGMKPLAGARLTLINPAPTAPYSGMLPGHIAGHYTREALDIDLVKLARFAGARLVIGHATEIDPVAKTVTVEGGREIGYDVASVDIGIHAQMPDIPGFSEHACGAKPLDVYAAKWQDFLRAVAAGDAAPHVVVIGAGVAGVELALAMAHALRDHPNTKVHLIEAGDDITARAKAARAPLRAAMRDLGVALHARALVARITADHVVLADGAMLDSQFIVGTAGAFAHGWLQETALPLTPDGFIPVGQEFQVQGHDDLFAVGDCAEMLHDPRPKAGVFAVRAAPVLAHNLRAALTGGSMKPFKPQNDYLKLISMGGKRALAEKWGRAIALPGLWRWKDHIDQKFMQKFREYPAMSRGPETQEQALGGNDGDTAPLCGGCGSKVAPGSLTQALSKLDQPMPDEVLTGPGDDAAVMRVGGAVQVLTTDHLRAFTDDHGALARIAVNHAMGDIWAMGAQPKTAMLSVIMPRMSAAFQTRTMDEILAQVSAFLAEEQVALIGGHSSMGAEMTIGVSMTGLLPEGTQALTTAGAQPGDHLIMTRPIGSGTLLAGEMQGRADGRDVAQLMQSMAYSQGGEARLLQPHATAMTDVTGFGLAGHLMAICRASGVAAELDLRAVPTYPGAEVLAEAGVRSTIHDANKEAAPVNGADGSKGVLLHDPQTAGGFLAAVPERDVQAALDAFAAEGRQVFVIGQLQAGSPSILCR</sequence>
<evidence type="ECO:0000313" key="13">
    <source>
        <dbReference type="EMBL" id="SPF76787.1"/>
    </source>
</evidence>
<dbReference type="InterPro" id="IPR051169">
    <property type="entry name" value="NADH-Q_oxidoreductase"/>
</dbReference>
<dbReference type="Proteomes" id="UP000244911">
    <property type="component" value="Unassembled WGS sequence"/>
</dbReference>
<dbReference type="AlphaFoldDB" id="A0A2R8ALL2"/>
<feature type="domain" description="PurM-like C-terminal" evidence="11">
    <location>
        <begin position="554"/>
        <end position="719"/>
    </location>
</feature>
<dbReference type="GO" id="GO:0004756">
    <property type="term" value="F:selenide, water dikinase activity"/>
    <property type="evidence" value="ECO:0007669"/>
    <property type="project" value="UniProtKB-EC"/>
</dbReference>
<dbReference type="Gene3D" id="3.90.650.10">
    <property type="entry name" value="PurM-like C-terminal domain"/>
    <property type="match status" value="1"/>
</dbReference>
<dbReference type="InterPro" id="IPR004536">
    <property type="entry name" value="SPS/SelD"/>
</dbReference>
<protein>
    <submittedName>
        <fullName evidence="13">Selenide, water dikinase</fullName>
        <ecNumber evidence="13">2.7.9.3</ecNumber>
    </submittedName>
</protein>
<dbReference type="GO" id="GO:0003955">
    <property type="term" value="F:NAD(P)H dehydrogenase (quinone) activity"/>
    <property type="evidence" value="ECO:0007669"/>
    <property type="project" value="TreeGrafter"/>
</dbReference>
<dbReference type="Gene3D" id="3.50.50.100">
    <property type="match status" value="1"/>
</dbReference>
<dbReference type="GO" id="GO:0019646">
    <property type="term" value="P:aerobic electron transport chain"/>
    <property type="evidence" value="ECO:0007669"/>
    <property type="project" value="TreeGrafter"/>
</dbReference>
<keyword evidence="14" id="KW-1185">Reference proteome</keyword>
<dbReference type="OrthoDB" id="9767928at2"/>
<dbReference type="InterPro" id="IPR036188">
    <property type="entry name" value="FAD/NAD-bd_sf"/>
</dbReference>
<proteinExistence type="predicted"/>
<evidence type="ECO:0000256" key="5">
    <source>
        <dbReference type="ARBA" id="ARBA00022777"/>
    </source>
</evidence>
<evidence type="ECO:0000256" key="6">
    <source>
        <dbReference type="ARBA" id="ARBA00022827"/>
    </source>
</evidence>
<evidence type="ECO:0000256" key="2">
    <source>
        <dbReference type="ARBA" id="ARBA00022630"/>
    </source>
</evidence>
<organism evidence="13 14">
    <name type="scientific">Aliiroseovarius pelagivivens</name>
    <dbReference type="NCBI Taxonomy" id="1639690"/>
    <lineage>
        <taxon>Bacteria</taxon>
        <taxon>Pseudomonadati</taxon>
        <taxon>Pseudomonadota</taxon>
        <taxon>Alphaproteobacteria</taxon>
        <taxon>Rhodobacterales</taxon>
        <taxon>Paracoccaceae</taxon>
        <taxon>Aliiroseovarius</taxon>
    </lineage>
</organism>
<evidence type="ECO:0000256" key="7">
    <source>
        <dbReference type="ARBA" id="ARBA00022840"/>
    </source>
</evidence>
<keyword evidence="2" id="KW-0285">Flavoprotein</keyword>
<keyword evidence="3 13" id="KW-0808">Transferase</keyword>
<dbReference type="NCBIfam" id="TIGR00476">
    <property type="entry name" value="selD"/>
    <property type="match status" value="1"/>
</dbReference>
<comment type="cofactor">
    <cofactor evidence="1">
        <name>FAD</name>
        <dbReference type="ChEBI" id="CHEBI:57692"/>
    </cofactor>
</comment>
<dbReference type="InterPro" id="IPR017584">
    <property type="entry name" value="Pyridine_nucleo_diS_OxRdtase_N"/>
</dbReference>
<dbReference type="InterPro" id="IPR023753">
    <property type="entry name" value="FAD/NAD-binding_dom"/>
</dbReference>
<dbReference type="SUPFAM" id="SSF56042">
    <property type="entry name" value="PurM C-terminal domain-like"/>
    <property type="match status" value="1"/>
</dbReference>
<evidence type="ECO:0000313" key="14">
    <source>
        <dbReference type="Proteomes" id="UP000244911"/>
    </source>
</evidence>
<dbReference type="Pfam" id="PF07992">
    <property type="entry name" value="Pyr_redox_2"/>
    <property type="match status" value="1"/>
</dbReference>
<dbReference type="Pfam" id="PF02769">
    <property type="entry name" value="AIRS_C"/>
    <property type="match status" value="1"/>
</dbReference>
<feature type="domain" description="FAD/NAD(P)-binding" evidence="12">
    <location>
        <begin position="10"/>
        <end position="301"/>
    </location>
</feature>